<evidence type="ECO:0000313" key="9">
    <source>
        <dbReference type="EMBL" id="ACY22266.1"/>
    </source>
</evidence>
<organism evidence="9 10">
    <name type="scientific">Gordonia bronchialis (strain ATCC 25592 / DSM 43247 / BCRC 13721 / JCM 3198 / KCTC 3076 / NBRC 16047 / NCTC 10667)</name>
    <name type="common">Rhodococcus bronchialis</name>
    <dbReference type="NCBI Taxonomy" id="526226"/>
    <lineage>
        <taxon>Bacteria</taxon>
        <taxon>Bacillati</taxon>
        <taxon>Actinomycetota</taxon>
        <taxon>Actinomycetes</taxon>
        <taxon>Mycobacteriales</taxon>
        <taxon>Gordoniaceae</taxon>
        <taxon>Gordonia</taxon>
    </lineage>
</organism>
<evidence type="ECO:0000256" key="4">
    <source>
        <dbReference type="ARBA" id="ARBA00022801"/>
    </source>
</evidence>
<dbReference type="InterPro" id="IPR000326">
    <property type="entry name" value="PAP2/HPO"/>
</dbReference>
<dbReference type="EMBL" id="CP001802">
    <property type="protein sequence ID" value="ACY22266.1"/>
    <property type="molecule type" value="Genomic_DNA"/>
</dbReference>
<dbReference type="eggNOG" id="COG0671">
    <property type="taxonomic scope" value="Bacteria"/>
</dbReference>
<dbReference type="Gene3D" id="1.20.144.10">
    <property type="entry name" value="Phosphatidic acid phosphatase type 2/haloperoxidase"/>
    <property type="match status" value="1"/>
</dbReference>
<keyword evidence="3" id="KW-0812">Transmembrane</keyword>
<dbReference type="Pfam" id="PF19279">
    <property type="entry name" value="YegS_C"/>
    <property type="match status" value="1"/>
</dbReference>
<accession>D0LAX3</accession>
<evidence type="ECO:0000256" key="1">
    <source>
        <dbReference type="ARBA" id="ARBA00004651"/>
    </source>
</evidence>
<evidence type="ECO:0000313" key="10">
    <source>
        <dbReference type="Proteomes" id="UP000001219"/>
    </source>
</evidence>
<keyword evidence="4" id="KW-0378">Hydrolase</keyword>
<dbReference type="PANTHER" id="PTHR14969">
    <property type="entry name" value="SPHINGOSINE-1-PHOSPHATE PHOSPHOHYDROLASE"/>
    <property type="match status" value="1"/>
</dbReference>
<dbReference type="PANTHER" id="PTHR14969:SF62">
    <property type="entry name" value="DECAPRENYLPHOSPHORYL-5-PHOSPHORIBOSE PHOSPHATASE RV3807C-RELATED"/>
    <property type="match status" value="1"/>
</dbReference>
<dbReference type="GO" id="GO:0016301">
    <property type="term" value="F:kinase activity"/>
    <property type="evidence" value="ECO:0007669"/>
    <property type="project" value="InterPro"/>
</dbReference>
<evidence type="ECO:0000256" key="3">
    <source>
        <dbReference type="ARBA" id="ARBA00022692"/>
    </source>
</evidence>
<dbReference type="PROSITE" id="PS50146">
    <property type="entry name" value="DAGK"/>
    <property type="match status" value="1"/>
</dbReference>
<sequence length="519" mass="55476">MSRATYRAPLRRYDNVEAMRRRFVADTARRATGLRQITRGLGTLDAEIYDSIARSPSPLLDATMPKLSRAADHSKLWMAIAAGLALSGKPSLQRGAARGIASLAVTSVVTNQGAKRIRRRSRPGVDPIPLPRRGLAQPTSNSLPSGHSASAAAFAVGVAVENPPVGLGLAALAGLVGISRVATGAHYPGDVMAGLGIGAGIATLGTRVITPITRPRISMAPPSRVHTQARPDGDGVVVVVNPDSGDGQGTRVLDRIRRDLPAAEIVELDENSDVEQVLRDAAADAEVLGVAGGDGTVATAAAVARSADLPLAVFPAGTFNHFARDIGCDTTAATIGAIRAGHVTRVDTVWLNDEHLILNTASIGAYPQFVRTRTRLQRRISRPLATAYAVLRVVRRAPHVRIDVDGKEVETALFLIGNSMYHPTGFLPSRRMRIDDGLLDVRILETNHRWATARVLGALAVGRLEGSRLYHEMQVPEFRFSAVDAPITIAHDGEVGDAYTDAHFRVGYRELAVYSPRRR</sequence>
<feature type="domain" description="DAGKc" evidence="8">
    <location>
        <begin position="231"/>
        <end position="355"/>
    </location>
</feature>
<gene>
    <name evidence="9" type="ordered locus">Gbro_3059</name>
</gene>
<dbReference type="KEGG" id="gbr:Gbro_3059"/>
<dbReference type="InterPro" id="IPR036938">
    <property type="entry name" value="PAP2/HPO_sf"/>
</dbReference>
<keyword evidence="2" id="KW-1003">Cell membrane</keyword>
<dbReference type="Pfam" id="PF00781">
    <property type="entry name" value="DAGK_cat"/>
    <property type="match status" value="1"/>
</dbReference>
<feature type="region of interest" description="Disordered" evidence="7">
    <location>
        <begin position="114"/>
        <end position="146"/>
    </location>
</feature>
<dbReference type="SMART" id="SM00014">
    <property type="entry name" value="acidPPc"/>
    <property type="match status" value="1"/>
</dbReference>
<evidence type="ECO:0000256" key="7">
    <source>
        <dbReference type="SAM" id="MobiDB-lite"/>
    </source>
</evidence>
<keyword evidence="5" id="KW-1133">Transmembrane helix</keyword>
<protein>
    <submittedName>
        <fullName evidence="9">Phosphoesterase PA-phosphatase related protein</fullName>
    </submittedName>
</protein>
<evidence type="ECO:0000256" key="5">
    <source>
        <dbReference type="ARBA" id="ARBA00022989"/>
    </source>
</evidence>
<dbReference type="InterPro" id="IPR001206">
    <property type="entry name" value="Diacylglycerol_kinase_cat_dom"/>
</dbReference>
<evidence type="ECO:0000256" key="2">
    <source>
        <dbReference type="ARBA" id="ARBA00022475"/>
    </source>
</evidence>
<dbReference type="SUPFAM" id="SSF48317">
    <property type="entry name" value="Acid phosphatase/Vanadium-dependent haloperoxidase"/>
    <property type="match status" value="1"/>
</dbReference>
<dbReference type="GO" id="GO:0016787">
    <property type="term" value="F:hydrolase activity"/>
    <property type="evidence" value="ECO:0007669"/>
    <property type="project" value="UniProtKB-KW"/>
</dbReference>
<dbReference type="eggNOG" id="COG1597">
    <property type="taxonomic scope" value="Bacteria"/>
</dbReference>
<reference evidence="9 10" key="2">
    <citation type="journal article" date="2010" name="Stand. Genomic Sci.">
        <title>Complete genome sequence of Gordonia bronchialis type strain (3410).</title>
        <authorList>
            <person name="Ivanova N."/>
            <person name="Sikorski J."/>
            <person name="Jando M."/>
            <person name="Lapidus A."/>
            <person name="Nolan M."/>
            <person name="Lucas S."/>
            <person name="Del Rio T.G."/>
            <person name="Tice H."/>
            <person name="Copeland A."/>
            <person name="Cheng J.F."/>
            <person name="Chen F."/>
            <person name="Bruce D."/>
            <person name="Goodwin L."/>
            <person name="Pitluck S."/>
            <person name="Mavromatis K."/>
            <person name="Ovchinnikova G."/>
            <person name="Pati A."/>
            <person name="Chen A."/>
            <person name="Palaniappan K."/>
            <person name="Land M."/>
            <person name="Hauser L."/>
            <person name="Chang Y.J."/>
            <person name="Jeffries C.D."/>
            <person name="Chain P."/>
            <person name="Saunders E."/>
            <person name="Han C."/>
            <person name="Detter J.C."/>
            <person name="Brettin T."/>
            <person name="Rohde M."/>
            <person name="Goker M."/>
            <person name="Bristow J."/>
            <person name="Eisen J.A."/>
            <person name="Markowitz V."/>
            <person name="Hugenholtz P."/>
            <person name="Klenk H.P."/>
            <person name="Kyrpides N.C."/>
        </authorList>
    </citation>
    <scope>NUCLEOTIDE SEQUENCE [LARGE SCALE GENOMIC DNA]</scope>
    <source>
        <strain evidence="10">ATCC 25592 / DSM 43247 / BCRC 13721 / JCM 3198 / KCTC 3076 / NBRC 16047 / NCTC 10667</strain>
    </source>
</reference>
<keyword evidence="10" id="KW-1185">Reference proteome</keyword>
<dbReference type="CDD" id="cd01610">
    <property type="entry name" value="PAP2_like"/>
    <property type="match status" value="1"/>
</dbReference>
<evidence type="ECO:0000259" key="8">
    <source>
        <dbReference type="PROSITE" id="PS50146"/>
    </source>
</evidence>
<dbReference type="STRING" id="526226.Gbro_3059"/>
<dbReference type="Pfam" id="PF01569">
    <property type="entry name" value="PAP2"/>
    <property type="match status" value="1"/>
</dbReference>
<dbReference type="GO" id="GO:0005886">
    <property type="term" value="C:plasma membrane"/>
    <property type="evidence" value="ECO:0007669"/>
    <property type="project" value="UniProtKB-SubCell"/>
</dbReference>
<keyword evidence="6" id="KW-0472">Membrane</keyword>
<dbReference type="AlphaFoldDB" id="D0LAX3"/>
<dbReference type="HOGENOM" id="CLU_045532_5_0_11"/>
<reference evidence="10" key="1">
    <citation type="submission" date="2009-10" db="EMBL/GenBank/DDBJ databases">
        <title>The complete chromosome of Gordonia bronchialis DSM 43247.</title>
        <authorList>
            <consortium name="US DOE Joint Genome Institute (JGI-PGF)"/>
            <person name="Lucas S."/>
            <person name="Copeland A."/>
            <person name="Lapidus A."/>
            <person name="Glavina del Rio T."/>
            <person name="Dalin E."/>
            <person name="Tice H."/>
            <person name="Bruce D."/>
            <person name="Goodwin L."/>
            <person name="Pitluck S."/>
            <person name="Kyrpides N."/>
            <person name="Mavromatis K."/>
            <person name="Ivanova N."/>
            <person name="Ovchinnikova G."/>
            <person name="Saunders E."/>
            <person name="Brettin T."/>
            <person name="Detter J.C."/>
            <person name="Han C."/>
            <person name="Larimer F."/>
            <person name="Land M."/>
            <person name="Hauser L."/>
            <person name="Markowitz V."/>
            <person name="Cheng J.-F."/>
            <person name="Hugenholtz P."/>
            <person name="Woyke T."/>
            <person name="Wu D."/>
            <person name="Jando M."/>
            <person name="Schneider S."/>
            <person name="Goeker M."/>
            <person name="Klenk H.-P."/>
            <person name="Eisen J.A."/>
        </authorList>
    </citation>
    <scope>NUCLEOTIDE SEQUENCE [LARGE SCALE GENOMIC DNA]</scope>
    <source>
        <strain evidence="10">ATCC 25592 / DSM 43247 / BCRC 13721 / JCM 3198 / KCTC 3076 / NBRC 16047 / NCTC 10667</strain>
    </source>
</reference>
<comment type="subcellular location">
    <subcellularLocation>
        <location evidence="1">Cell membrane</location>
        <topology evidence="1">Multi-pass membrane protein</topology>
    </subcellularLocation>
</comment>
<dbReference type="InterPro" id="IPR017438">
    <property type="entry name" value="ATP-NAD_kinase_N"/>
</dbReference>
<dbReference type="SMART" id="SM00046">
    <property type="entry name" value="DAGKc"/>
    <property type="match status" value="1"/>
</dbReference>
<dbReference type="Gene3D" id="3.40.50.10330">
    <property type="entry name" value="Probable inorganic polyphosphate/atp-NAD kinase, domain 1"/>
    <property type="match status" value="1"/>
</dbReference>
<proteinExistence type="predicted"/>
<dbReference type="Gene3D" id="2.60.200.40">
    <property type="match status" value="1"/>
</dbReference>
<dbReference type="Proteomes" id="UP000001219">
    <property type="component" value="Chromosome"/>
</dbReference>
<evidence type="ECO:0000256" key="6">
    <source>
        <dbReference type="ARBA" id="ARBA00023136"/>
    </source>
</evidence>
<dbReference type="InterPro" id="IPR045540">
    <property type="entry name" value="YegS/DAGK_C"/>
</dbReference>
<dbReference type="SUPFAM" id="SSF111331">
    <property type="entry name" value="NAD kinase/diacylglycerol kinase-like"/>
    <property type="match status" value="1"/>
</dbReference>
<dbReference type="InterPro" id="IPR016064">
    <property type="entry name" value="NAD/diacylglycerol_kinase_sf"/>
</dbReference>
<name>D0LAX3_GORB4</name>